<organism evidence="2 3">
    <name type="scientific">Edaphochlamys debaryana</name>
    <dbReference type="NCBI Taxonomy" id="47281"/>
    <lineage>
        <taxon>Eukaryota</taxon>
        <taxon>Viridiplantae</taxon>
        <taxon>Chlorophyta</taxon>
        <taxon>core chlorophytes</taxon>
        <taxon>Chlorophyceae</taxon>
        <taxon>CS clade</taxon>
        <taxon>Chlamydomonadales</taxon>
        <taxon>Chlamydomonadales incertae sedis</taxon>
        <taxon>Edaphochlamys</taxon>
    </lineage>
</organism>
<dbReference type="EMBL" id="JAEHOE010000018">
    <property type="protein sequence ID" value="KAG2496609.1"/>
    <property type="molecule type" value="Genomic_DNA"/>
</dbReference>
<keyword evidence="1" id="KW-0812">Transmembrane</keyword>
<feature type="transmembrane region" description="Helical" evidence="1">
    <location>
        <begin position="81"/>
        <end position="101"/>
    </location>
</feature>
<evidence type="ECO:0000256" key="1">
    <source>
        <dbReference type="SAM" id="Phobius"/>
    </source>
</evidence>
<accession>A0A835YFE9</accession>
<dbReference type="AlphaFoldDB" id="A0A835YFE9"/>
<keyword evidence="3" id="KW-1185">Reference proteome</keyword>
<keyword evidence="1" id="KW-1133">Transmembrane helix</keyword>
<protein>
    <submittedName>
        <fullName evidence="2">Uncharacterized protein</fullName>
    </submittedName>
</protein>
<keyword evidence="1" id="KW-0472">Membrane</keyword>
<comment type="caution">
    <text evidence="2">The sequence shown here is derived from an EMBL/GenBank/DDBJ whole genome shotgun (WGS) entry which is preliminary data.</text>
</comment>
<feature type="transmembrane region" description="Helical" evidence="1">
    <location>
        <begin position="107"/>
        <end position="126"/>
    </location>
</feature>
<proteinExistence type="predicted"/>
<evidence type="ECO:0000313" key="3">
    <source>
        <dbReference type="Proteomes" id="UP000612055"/>
    </source>
</evidence>
<reference evidence="2" key="1">
    <citation type="journal article" date="2020" name="bioRxiv">
        <title>Comparative genomics of Chlamydomonas.</title>
        <authorList>
            <person name="Craig R.J."/>
            <person name="Hasan A.R."/>
            <person name="Ness R.W."/>
            <person name="Keightley P.D."/>
        </authorList>
    </citation>
    <scope>NUCLEOTIDE SEQUENCE</scope>
    <source>
        <strain evidence="2">CCAP 11/70</strain>
    </source>
</reference>
<name>A0A835YFE9_9CHLO</name>
<feature type="transmembrane region" description="Helical" evidence="1">
    <location>
        <begin position="50"/>
        <end position="69"/>
    </location>
</feature>
<sequence length="132" mass="13286">MGVTDDHVLCASGVVLAGLGLGTALAATQPAFDKLILANGTKSAWGNVGPAFVGVTVGSLAARDIALACNKDAVTKTKKNALKIVGVTHGLWAGWSMANVANKDFKQIGGSAVAGVHAGLSVMALLRGFKKD</sequence>
<dbReference type="Proteomes" id="UP000612055">
    <property type="component" value="Unassembled WGS sequence"/>
</dbReference>
<gene>
    <name evidence="2" type="ORF">HYH03_005430</name>
</gene>
<evidence type="ECO:0000313" key="2">
    <source>
        <dbReference type="EMBL" id="KAG2496609.1"/>
    </source>
</evidence>